<evidence type="ECO:0000313" key="10">
    <source>
        <dbReference type="Proteomes" id="UP000236449"/>
    </source>
</evidence>
<protein>
    <submittedName>
        <fullName evidence="9">TIGR01620 family protein</fullName>
    </submittedName>
</protein>
<dbReference type="EMBL" id="POSK01000004">
    <property type="protein sequence ID" value="PNI05214.1"/>
    <property type="molecule type" value="Genomic_DNA"/>
</dbReference>
<evidence type="ECO:0000256" key="4">
    <source>
        <dbReference type="ARBA" id="ARBA00022519"/>
    </source>
</evidence>
<keyword evidence="4" id="KW-0997">Cell inner membrane</keyword>
<dbReference type="GO" id="GO:0005886">
    <property type="term" value="C:plasma membrane"/>
    <property type="evidence" value="ECO:0007669"/>
    <property type="project" value="UniProtKB-SubCell"/>
</dbReference>
<evidence type="ECO:0000256" key="7">
    <source>
        <dbReference type="ARBA" id="ARBA00023136"/>
    </source>
</evidence>
<accession>A0A2J8I3Z9</accession>
<evidence type="ECO:0000256" key="1">
    <source>
        <dbReference type="ARBA" id="ARBA00004429"/>
    </source>
</evidence>
<dbReference type="Pfam" id="PF05128">
    <property type="entry name" value="DUF697"/>
    <property type="match status" value="1"/>
</dbReference>
<evidence type="ECO:0000256" key="3">
    <source>
        <dbReference type="ARBA" id="ARBA00022475"/>
    </source>
</evidence>
<feature type="transmembrane region" description="Helical" evidence="8">
    <location>
        <begin position="63"/>
        <end position="81"/>
    </location>
</feature>
<evidence type="ECO:0000256" key="6">
    <source>
        <dbReference type="ARBA" id="ARBA00022989"/>
    </source>
</evidence>
<dbReference type="InterPro" id="IPR021147">
    <property type="entry name" value="DUF697"/>
</dbReference>
<reference evidence="9 10" key="1">
    <citation type="submission" date="2018-01" db="EMBL/GenBank/DDBJ databases">
        <title>Draft genome sequences of six Vibrio diazotrophicus strains isolated from deep-sea sediments of the Baltic Sea.</title>
        <authorList>
            <person name="Castillo D."/>
            <person name="Vandieken V."/>
            <person name="Chiang O."/>
            <person name="Middelboe M."/>
        </authorList>
    </citation>
    <scope>NUCLEOTIDE SEQUENCE [LARGE SCALE GENOMIC DNA]</scope>
    <source>
        <strain evidence="9 10">60.27F</strain>
    </source>
</reference>
<dbReference type="InterPro" id="IPR006507">
    <property type="entry name" value="UPF0283"/>
</dbReference>
<sequence length="340" mass="37255">MSDLKAKQVFTQSLDKENDKVELTAQKQFTAQEKFVPSVAEIEESNIETQLEQIIRPKRGRRWLASGLLVGFGGLVTWQAIDSVIQAVQTSDWLSLGWTGFIATLASLGLGAIGRELWKLRKLRNHFSTQEQAEVLMTKDVVGQGEAFCESLAKQGGVLTTSPAYERWKNSVSDSHSDAEILDMYDAMVVSEQDKKATQLVSKFSTEAAALVAISPLAIADMLLVAWRNFTMIDQLAQLYGVELGYWSRLKLFKSVLVNMAAAGASELVIDASMDLLSMDLAGKVSARAGQGIGVGILTARLGLKAMTLLRPLPWHKDRAVKLSAIRKQIVTKVTALTVK</sequence>
<feature type="transmembrane region" description="Helical" evidence="8">
    <location>
        <begin position="93"/>
        <end position="114"/>
    </location>
</feature>
<evidence type="ECO:0000256" key="8">
    <source>
        <dbReference type="SAM" id="Phobius"/>
    </source>
</evidence>
<dbReference type="Proteomes" id="UP000236449">
    <property type="component" value="Unassembled WGS sequence"/>
</dbReference>
<comment type="similarity">
    <text evidence="2">Belongs to the UPF0283 family.</text>
</comment>
<evidence type="ECO:0000256" key="2">
    <source>
        <dbReference type="ARBA" id="ARBA00008255"/>
    </source>
</evidence>
<dbReference type="PANTHER" id="PTHR39342">
    <property type="entry name" value="UPF0283 MEMBRANE PROTEIN YCJF"/>
    <property type="match status" value="1"/>
</dbReference>
<dbReference type="NCBIfam" id="TIGR01620">
    <property type="entry name" value="hyp_HI0043"/>
    <property type="match status" value="1"/>
</dbReference>
<comment type="subcellular location">
    <subcellularLocation>
        <location evidence="1">Cell inner membrane</location>
        <topology evidence="1">Multi-pass membrane protein</topology>
    </subcellularLocation>
</comment>
<name>A0A2J8I3Z9_VIBDI</name>
<evidence type="ECO:0000313" key="9">
    <source>
        <dbReference type="EMBL" id="PNI05214.1"/>
    </source>
</evidence>
<keyword evidence="6 8" id="KW-1133">Transmembrane helix</keyword>
<gene>
    <name evidence="9" type="ORF">C1N32_07445</name>
</gene>
<evidence type="ECO:0000256" key="5">
    <source>
        <dbReference type="ARBA" id="ARBA00022692"/>
    </source>
</evidence>
<proteinExistence type="inferred from homology"/>
<organism evidence="9 10">
    <name type="scientific">Vibrio diazotrophicus</name>
    <dbReference type="NCBI Taxonomy" id="685"/>
    <lineage>
        <taxon>Bacteria</taxon>
        <taxon>Pseudomonadati</taxon>
        <taxon>Pseudomonadota</taxon>
        <taxon>Gammaproteobacteria</taxon>
        <taxon>Vibrionales</taxon>
        <taxon>Vibrionaceae</taxon>
        <taxon>Vibrio</taxon>
    </lineage>
</organism>
<dbReference type="RefSeq" id="WP_102965902.1">
    <property type="nucleotide sequence ID" value="NZ_POSK01000004.1"/>
</dbReference>
<dbReference type="PANTHER" id="PTHR39342:SF1">
    <property type="entry name" value="UPF0283 MEMBRANE PROTEIN YCJF"/>
    <property type="match status" value="1"/>
</dbReference>
<comment type="caution">
    <text evidence="9">The sequence shown here is derived from an EMBL/GenBank/DDBJ whole genome shotgun (WGS) entry which is preliminary data.</text>
</comment>
<keyword evidence="3" id="KW-1003">Cell membrane</keyword>
<keyword evidence="5 8" id="KW-0812">Transmembrane</keyword>
<dbReference type="OrthoDB" id="958025at2"/>
<keyword evidence="7 8" id="KW-0472">Membrane</keyword>
<dbReference type="AlphaFoldDB" id="A0A2J8I3Z9"/>